<organism evidence="1 2">
    <name type="scientific">Streblomastix strix</name>
    <dbReference type="NCBI Taxonomy" id="222440"/>
    <lineage>
        <taxon>Eukaryota</taxon>
        <taxon>Metamonada</taxon>
        <taxon>Preaxostyla</taxon>
        <taxon>Oxymonadida</taxon>
        <taxon>Streblomastigidae</taxon>
        <taxon>Streblomastix</taxon>
    </lineage>
</organism>
<evidence type="ECO:0000313" key="1">
    <source>
        <dbReference type="EMBL" id="KAA6372180.1"/>
    </source>
</evidence>
<dbReference type="AlphaFoldDB" id="A0A5J4UQ41"/>
<evidence type="ECO:0000313" key="2">
    <source>
        <dbReference type="Proteomes" id="UP000324800"/>
    </source>
</evidence>
<sequence length="112" mass="13045">MAKTNPVIDNRYSISSQQQQFGVPYKAQSVIMTNKKKKKKLKRRMQDEDEGSLALSITESKVTGQQKKRDQLSKDVQVIKPYHDEDELTDCNYYIYENDQGDKDDYGQLAFE</sequence>
<protein>
    <submittedName>
        <fullName evidence="1">Uncharacterized protein</fullName>
    </submittedName>
</protein>
<comment type="caution">
    <text evidence="1">The sequence shown here is derived from an EMBL/GenBank/DDBJ whole genome shotgun (WGS) entry which is preliminary data.</text>
</comment>
<accession>A0A5J4UQ41</accession>
<reference evidence="1 2" key="1">
    <citation type="submission" date="2019-03" db="EMBL/GenBank/DDBJ databases">
        <title>Single cell metagenomics reveals metabolic interactions within the superorganism composed of flagellate Streblomastix strix and complex community of Bacteroidetes bacteria on its surface.</title>
        <authorList>
            <person name="Treitli S.C."/>
            <person name="Kolisko M."/>
            <person name="Husnik F."/>
            <person name="Keeling P."/>
            <person name="Hampl V."/>
        </authorList>
    </citation>
    <scope>NUCLEOTIDE SEQUENCE [LARGE SCALE GENOMIC DNA]</scope>
    <source>
        <strain evidence="1">ST1C</strain>
    </source>
</reference>
<name>A0A5J4UQ41_9EUKA</name>
<proteinExistence type="predicted"/>
<dbReference type="Proteomes" id="UP000324800">
    <property type="component" value="Unassembled WGS sequence"/>
</dbReference>
<dbReference type="EMBL" id="SNRW01013818">
    <property type="protein sequence ID" value="KAA6372180.1"/>
    <property type="molecule type" value="Genomic_DNA"/>
</dbReference>
<gene>
    <name evidence="1" type="ORF">EZS28_032293</name>
</gene>